<gene>
    <name evidence="2" type="ORF">CTM88_19270</name>
</gene>
<evidence type="ECO:0000313" key="3">
    <source>
        <dbReference type="Proteomes" id="UP000240254"/>
    </source>
</evidence>
<sequence>MPNWCSNKVIIRGNTELISAIKNKLFCTMNYNGMLEQAISKTFLLGLTGVLKPTKIIKTPNCPALSNQGLGDDIPENRAYDIFLDMFNSNAALDANLALKMQAISNDIGLNDVKFVGLEQDSKDQVLDILSKHAFDLYLASNLTGSTDTQSYIDIFDRIIDWESVEEEDLYCIDNATAEINLDKIAGLPIQVYLNGFNGGLISNSQSGYHYSRDRWGTKWSTFECDNIDSIP</sequence>
<dbReference type="Gene3D" id="1.10.3530.10">
    <property type="entry name" value="Api92-like"/>
    <property type="match status" value="1"/>
</dbReference>
<organism evidence="2 3">
    <name type="scientific">Photobacterium aquimaris</name>
    <dbReference type="NCBI Taxonomy" id="512643"/>
    <lineage>
        <taxon>Bacteria</taxon>
        <taxon>Pseudomonadati</taxon>
        <taxon>Pseudomonadota</taxon>
        <taxon>Gammaproteobacteria</taxon>
        <taxon>Vibrionales</taxon>
        <taxon>Vibrionaceae</taxon>
        <taxon>Photobacterium</taxon>
    </lineage>
</organism>
<dbReference type="RefSeq" id="WP_065176545.1">
    <property type="nucleotide sequence ID" value="NZ_LZFA01000014.1"/>
</dbReference>
<dbReference type="AlphaFoldDB" id="A0A2T3IF44"/>
<evidence type="ECO:0000259" key="1">
    <source>
        <dbReference type="Pfam" id="PF06924"/>
    </source>
</evidence>
<accession>A0A2T3IF44</accession>
<dbReference type="InterPro" id="IPR009694">
    <property type="entry name" value="DUF1281"/>
</dbReference>
<protein>
    <submittedName>
        <fullName evidence="2">DUF1281 domain-containing protein</fullName>
    </submittedName>
</protein>
<evidence type="ECO:0000313" key="2">
    <source>
        <dbReference type="EMBL" id="PSU24119.1"/>
    </source>
</evidence>
<proteinExistence type="predicted"/>
<name>A0A2T3IF44_9GAMM</name>
<feature type="domain" description="DUF1281" evidence="1">
    <location>
        <begin position="37"/>
        <end position="220"/>
    </location>
</feature>
<dbReference type="SUPFAM" id="SSF160940">
    <property type="entry name" value="Api92-like"/>
    <property type="match status" value="1"/>
</dbReference>
<reference evidence="2 3" key="1">
    <citation type="submission" date="2018-03" db="EMBL/GenBank/DDBJ databases">
        <title>Whole genome sequencing of Histamine producing bacteria.</title>
        <authorList>
            <person name="Butler K."/>
        </authorList>
    </citation>
    <scope>NUCLEOTIDE SEQUENCE [LARGE SCALE GENOMIC DNA]</scope>
    <source>
        <strain evidence="2 3">BS2</strain>
    </source>
</reference>
<dbReference type="EMBL" id="PYMK01000029">
    <property type="protein sequence ID" value="PSU24119.1"/>
    <property type="molecule type" value="Genomic_DNA"/>
</dbReference>
<dbReference type="InterPro" id="IPR023136">
    <property type="entry name" value="Api92-like_dom_sf"/>
</dbReference>
<dbReference type="OrthoDB" id="6452062at2"/>
<dbReference type="Pfam" id="PF06924">
    <property type="entry name" value="DUF1281"/>
    <property type="match status" value="1"/>
</dbReference>
<dbReference type="Proteomes" id="UP000240254">
    <property type="component" value="Unassembled WGS sequence"/>
</dbReference>
<comment type="caution">
    <text evidence="2">The sequence shown here is derived from an EMBL/GenBank/DDBJ whole genome shotgun (WGS) entry which is preliminary data.</text>
</comment>